<feature type="signal peptide" evidence="15">
    <location>
        <begin position="1"/>
        <end position="25"/>
    </location>
</feature>
<protein>
    <recommendedName>
        <fullName evidence="10">Ephrin-A4</fullName>
    </recommendedName>
    <alternativeName>
        <fullName evidence="11">EPH-related receptor tyrosine kinase ligand 4</fullName>
    </alternativeName>
</protein>
<comment type="subcellular location">
    <subcellularLocation>
        <location evidence="1">Cell membrane</location>
        <topology evidence="1">Lipid-anchor</topology>
        <topology evidence="1">GPI-anchor</topology>
    </subcellularLocation>
</comment>
<dbReference type="PANTHER" id="PTHR11304:SF42">
    <property type="entry name" value="EPHRIN-A4"/>
    <property type="match status" value="1"/>
</dbReference>
<dbReference type="InterPro" id="IPR008972">
    <property type="entry name" value="Cupredoxin"/>
</dbReference>
<keyword evidence="5 13" id="KW-0472">Membrane</keyword>
<keyword evidence="6 12" id="KW-1015">Disulfide bond</keyword>
<dbReference type="PRINTS" id="PR01347">
    <property type="entry name" value="EPHRIN"/>
</dbReference>
<dbReference type="OrthoDB" id="6250301at2759"/>
<evidence type="ECO:0000256" key="5">
    <source>
        <dbReference type="ARBA" id="ARBA00023136"/>
    </source>
</evidence>
<evidence type="ECO:0000256" key="1">
    <source>
        <dbReference type="ARBA" id="ARBA00004609"/>
    </source>
</evidence>
<dbReference type="GO" id="GO:0048013">
    <property type="term" value="P:ephrin receptor signaling pathway"/>
    <property type="evidence" value="ECO:0007669"/>
    <property type="project" value="InterPro"/>
</dbReference>
<dbReference type="FunFam" id="2.60.40.420:FF:000057">
    <property type="entry name" value="Ephrin A4"/>
    <property type="match status" value="1"/>
</dbReference>
<evidence type="ECO:0000256" key="15">
    <source>
        <dbReference type="SAM" id="SignalP"/>
    </source>
</evidence>
<dbReference type="GO" id="GO:0046875">
    <property type="term" value="F:ephrin receptor binding"/>
    <property type="evidence" value="ECO:0007669"/>
    <property type="project" value="InterPro"/>
</dbReference>
<feature type="chain" id="PRO_5020023450" description="Ephrin-A4" evidence="15">
    <location>
        <begin position="26"/>
        <end position="211"/>
    </location>
</feature>
<keyword evidence="2" id="KW-1003">Cell membrane</keyword>
<evidence type="ECO:0000256" key="11">
    <source>
        <dbReference type="ARBA" id="ARBA00078735"/>
    </source>
</evidence>
<gene>
    <name evidence="17" type="ORF">DR999_PMT20491</name>
</gene>
<dbReference type="GO" id="GO:0005886">
    <property type="term" value="C:plasma membrane"/>
    <property type="evidence" value="ECO:0007669"/>
    <property type="project" value="UniProtKB-SubCell"/>
</dbReference>
<evidence type="ECO:0000256" key="12">
    <source>
        <dbReference type="PROSITE-ProRule" id="PRU00884"/>
    </source>
</evidence>
<feature type="disulfide bond" evidence="12">
    <location>
        <begin position="58"/>
        <end position="98"/>
    </location>
</feature>
<evidence type="ECO:0000313" key="18">
    <source>
        <dbReference type="Proteomes" id="UP000297703"/>
    </source>
</evidence>
<comment type="similarity">
    <text evidence="12 13">Belongs to the ephrin family.</text>
</comment>
<dbReference type="EMBL" id="QXTE01000472">
    <property type="protein sequence ID" value="TFJ97637.1"/>
    <property type="molecule type" value="Genomic_DNA"/>
</dbReference>
<keyword evidence="8" id="KW-0449">Lipoprotein</keyword>
<dbReference type="CDD" id="cd10425">
    <property type="entry name" value="Ephrin-A_Ectodomain"/>
    <property type="match status" value="1"/>
</dbReference>
<evidence type="ECO:0000256" key="6">
    <source>
        <dbReference type="ARBA" id="ARBA00023157"/>
    </source>
</evidence>
<evidence type="ECO:0000256" key="13">
    <source>
        <dbReference type="RuleBase" id="RU004375"/>
    </source>
</evidence>
<dbReference type="GO" id="GO:0098552">
    <property type="term" value="C:side of membrane"/>
    <property type="evidence" value="ECO:0007669"/>
    <property type="project" value="UniProtKB-KW"/>
</dbReference>
<reference evidence="17 18" key="2">
    <citation type="submission" date="2019-04" db="EMBL/GenBank/DDBJ databases">
        <title>The genome sequence of big-headed turtle.</title>
        <authorList>
            <person name="Gong S."/>
        </authorList>
    </citation>
    <scope>NUCLEOTIDE SEQUENCE [LARGE SCALE GENOMIC DNA]</scope>
    <source>
        <strain evidence="17">DO16091913</strain>
        <tissue evidence="17">Muscle</tissue>
    </source>
</reference>
<feature type="region of interest" description="Disordered" evidence="14">
    <location>
        <begin position="164"/>
        <end position="187"/>
    </location>
</feature>
<dbReference type="SUPFAM" id="SSF49503">
    <property type="entry name" value="Cupredoxins"/>
    <property type="match status" value="1"/>
</dbReference>
<dbReference type="InterPro" id="IPR034252">
    <property type="entry name" value="Ephrin-A_Ecto"/>
</dbReference>
<organism evidence="17 18">
    <name type="scientific">Platysternon megacephalum</name>
    <name type="common">big-headed turtle</name>
    <dbReference type="NCBI Taxonomy" id="55544"/>
    <lineage>
        <taxon>Eukaryota</taxon>
        <taxon>Metazoa</taxon>
        <taxon>Chordata</taxon>
        <taxon>Craniata</taxon>
        <taxon>Vertebrata</taxon>
        <taxon>Euteleostomi</taxon>
        <taxon>Archelosauria</taxon>
        <taxon>Testudinata</taxon>
        <taxon>Testudines</taxon>
        <taxon>Cryptodira</taxon>
        <taxon>Durocryptodira</taxon>
        <taxon>Testudinoidea</taxon>
        <taxon>Platysternidae</taxon>
        <taxon>Platysternon</taxon>
    </lineage>
</organism>
<evidence type="ECO:0000256" key="14">
    <source>
        <dbReference type="SAM" id="MobiDB-lite"/>
    </source>
</evidence>
<sequence length="211" mass="23933">MRPALLLRLLLWGLLLWGRLRPARSPRNPVYWNSSNPRFLHDDYAVQVSINDYLDVYCPHYEHPVPAGRAETFSLYMVDTEGYRGCYETPGAFKRWECNRPHAPFGPVRFSEKIQRFTPFSLGFEFQPGETYYYISVPTPESAGRCLRLRVAVCCKATTTKPVTEVPKSQPRGRGGPEDTESPGHSTALATLRPHGPCLSIALIPLPLLWL</sequence>
<dbReference type="InterPro" id="IPR019765">
    <property type="entry name" value="Ephrin_CS"/>
</dbReference>
<evidence type="ECO:0000256" key="4">
    <source>
        <dbReference type="ARBA" id="ARBA00022729"/>
    </source>
</evidence>
<dbReference type="Pfam" id="PF00812">
    <property type="entry name" value="Ephrin"/>
    <property type="match status" value="1"/>
</dbReference>
<dbReference type="Proteomes" id="UP000297703">
    <property type="component" value="Unassembled WGS sequence"/>
</dbReference>
<evidence type="ECO:0000259" key="16">
    <source>
        <dbReference type="PROSITE" id="PS51551"/>
    </source>
</evidence>
<evidence type="ECO:0000256" key="3">
    <source>
        <dbReference type="ARBA" id="ARBA00022622"/>
    </source>
</evidence>
<dbReference type="PANTHER" id="PTHR11304">
    <property type="entry name" value="EPHRIN"/>
    <property type="match status" value="1"/>
</dbReference>
<dbReference type="InterPro" id="IPR031328">
    <property type="entry name" value="Ephrin"/>
</dbReference>
<accession>A0A4D9DMS9</accession>
<dbReference type="STRING" id="55544.A0A4D9DMS9"/>
<comment type="caution">
    <text evidence="17">The sequence shown here is derived from an EMBL/GenBank/DDBJ whole genome shotgun (WGS) entry which is preliminary data.</text>
</comment>
<keyword evidence="18" id="KW-1185">Reference proteome</keyword>
<evidence type="ECO:0000256" key="7">
    <source>
        <dbReference type="ARBA" id="ARBA00023180"/>
    </source>
</evidence>
<evidence type="ECO:0000313" key="17">
    <source>
        <dbReference type="EMBL" id="TFJ97637.1"/>
    </source>
</evidence>
<comment type="caution">
    <text evidence="12">Lacks conserved residue(s) required for the propagation of feature annotation.</text>
</comment>
<dbReference type="GO" id="GO:0007411">
    <property type="term" value="P:axon guidance"/>
    <property type="evidence" value="ECO:0007669"/>
    <property type="project" value="TreeGrafter"/>
</dbReference>
<proteinExistence type="inferred from homology"/>
<reference evidence="17 18" key="1">
    <citation type="submission" date="2019-04" db="EMBL/GenBank/DDBJ databases">
        <title>Draft genome of the big-headed turtle Platysternon megacephalum.</title>
        <authorList>
            <person name="Gong S."/>
        </authorList>
    </citation>
    <scope>NUCLEOTIDE SEQUENCE [LARGE SCALE GENOMIC DNA]</scope>
    <source>
        <strain evidence="17">DO16091913</strain>
        <tissue evidence="17">Muscle</tissue>
    </source>
</reference>
<keyword evidence="3" id="KW-0336">GPI-anchor</keyword>
<dbReference type="Gene3D" id="2.60.40.420">
    <property type="entry name" value="Cupredoxins - blue copper proteins"/>
    <property type="match status" value="1"/>
</dbReference>
<evidence type="ECO:0000256" key="8">
    <source>
        <dbReference type="ARBA" id="ARBA00023288"/>
    </source>
</evidence>
<keyword evidence="4 15" id="KW-0732">Signal</keyword>
<dbReference type="PROSITE" id="PS01299">
    <property type="entry name" value="EPHRIN_RBD_1"/>
    <property type="match status" value="1"/>
</dbReference>
<dbReference type="AlphaFoldDB" id="A0A4D9DMS9"/>
<comment type="function">
    <text evidence="9">Cell surface GPI-bound ligand for Eph receptors, a family of receptor tyrosine kinases which are crucial for migration, repulsion and adhesion during neuronal, vascular and epithelial development. Binds promiscuously Eph receptors residing on adjacent cells, leading to contact-dependent bidirectional signaling into neighboring cells. May play a role in the interaction between activated B-lymphocytes and dendritic cells in tonsils.</text>
</comment>
<dbReference type="PROSITE" id="PS51551">
    <property type="entry name" value="EPHRIN_RBD_2"/>
    <property type="match status" value="1"/>
</dbReference>
<dbReference type="InterPro" id="IPR001799">
    <property type="entry name" value="Ephrin_RBD"/>
</dbReference>
<evidence type="ECO:0000256" key="10">
    <source>
        <dbReference type="ARBA" id="ARBA00069523"/>
    </source>
</evidence>
<keyword evidence="7" id="KW-0325">Glycoprotein</keyword>
<evidence type="ECO:0000256" key="2">
    <source>
        <dbReference type="ARBA" id="ARBA00022475"/>
    </source>
</evidence>
<name>A0A4D9DMS9_9SAUR</name>
<evidence type="ECO:0000256" key="9">
    <source>
        <dbReference type="ARBA" id="ARBA00056022"/>
    </source>
</evidence>
<feature type="domain" description="Ephrin RBD" evidence="16">
    <location>
        <begin position="25"/>
        <end position="157"/>
    </location>
</feature>